<evidence type="ECO:0000313" key="19">
    <source>
        <dbReference type="Proteomes" id="UP000483004"/>
    </source>
</evidence>
<dbReference type="NCBIfam" id="NF008277">
    <property type="entry name" value="PRK11055.1"/>
    <property type="match status" value="1"/>
</dbReference>
<dbReference type="InterPro" id="IPR011013">
    <property type="entry name" value="Gal_mutarotase_sf_dom"/>
</dbReference>
<dbReference type="CDD" id="cd09019">
    <property type="entry name" value="galactose_mutarotase_like"/>
    <property type="match status" value="1"/>
</dbReference>
<evidence type="ECO:0000256" key="10">
    <source>
        <dbReference type="ARBA" id="ARBA00023235"/>
    </source>
</evidence>
<evidence type="ECO:0000256" key="5">
    <source>
        <dbReference type="ARBA" id="ARBA00011245"/>
    </source>
</evidence>
<dbReference type="GO" id="GO:0005737">
    <property type="term" value="C:cytoplasm"/>
    <property type="evidence" value="ECO:0007669"/>
    <property type="project" value="UniProtKB-SubCell"/>
</dbReference>
<comment type="subunit">
    <text evidence="5">Monomer.</text>
</comment>
<dbReference type="AlphaFoldDB" id="A0A6L3VKH4"/>
<dbReference type="InterPro" id="IPR008183">
    <property type="entry name" value="Aldose_1/G6P_1-epimerase"/>
</dbReference>
<evidence type="ECO:0000256" key="8">
    <source>
        <dbReference type="ARBA" id="ARBA00022490"/>
    </source>
</evidence>
<dbReference type="SUPFAM" id="SSF74650">
    <property type="entry name" value="Galactose mutarotase-like"/>
    <property type="match status" value="1"/>
</dbReference>
<feature type="active site" description="Proton acceptor" evidence="13">
    <location>
        <position position="357"/>
    </location>
</feature>
<feature type="binding site" evidence="15">
    <location>
        <begin position="122"/>
        <end position="123"/>
    </location>
    <ligand>
        <name>beta-D-galactose</name>
        <dbReference type="ChEBI" id="CHEBI:27667"/>
    </ligand>
</feature>
<comment type="pathway">
    <text evidence="3 12">Carbohydrate metabolism; hexose metabolism.</text>
</comment>
<feature type="compositionally biased region" description="Polar residues" evidence="16">
    <location>
        <begin position="366"/>
        <end position="392"/>
    </location>
</feature>
<dbReference type="RefSeq" id="WP_151543825.1">
    <property type="nucleotide sequence ID" value="NZ_WBMR01000118.1"/>
</dbReference>
<name>A0A6L3VKH4_9ACTN</name>
<evidence type="ECO:0000256" key="7">
    <source>
        <dbReference type="ARBA" id="ARBA00014165"/>
    </source>
</evidence>
<dbReference type="EC" id="5.1.3.3" evidence="6 12"/>
<evidence type="ECO:0000256" key="14">
    <source>
        <dbReference type="PIRSR" id="PIRSR005096-2"/>
    </source>
</evidence>
<dbReference type="FunFam" id="2.70.98.10:FF:000003">
    <property type="entry name" value="Aldose 1-epimerase"/>
    <property type="match status" value="1"/>
</dbReference>
<keyword evidence="9" id="KW-0597">Phosphoprotein</keyword>
<keyword evidence="10 12" id="KW-0413">Isomerase</keyword>
<evidence type="ECO:0000256" key="1">
    <source>
        <dbReference type="ARBA" id="ARBA00001614"/>
    </source>
</evidence>
<comment type="catalytic activity">
    <reaction evidence="1 12">
        <text>alpha-D-glucose = beta-D-glucose</text>
        <dbReference type="Rhea" id="RHEA:10264"/>
        <dbReference type="ChEBI" id="CHEBI:15903"/>
        <dbReference type="ChEBI" id="CHEBI:17925"/>
        <dbReference type="EC" id="5.1.3.3"/>
    </reaction>
</comment>
<feature type="active site" description="Proton donor" evidence="13">
    <location>
        <position position="222"/>
    </location>
</feature>
<dbReference type="Pfam" id="PF01263">
    <property type="entry name" value="Aldose_epim"/>
    <property type="match status" value="1"/>
</dbReference>
<dbReference type="PIRSF" id="PIRSF005096">
    <property type="entry name" value="GALM"/>
    <property type="match status" value="1"/>
</dbReference>
<dbReference type="PROSITE" id="PS00545">
    <property type="entry name" value="ALDOSE_1_EPIMERASE"/>
    <property type="match status" value="1"/>
</dbReference>
<evidence type="ECO:0000256" key="11">
    <source>
        <dbReference type="ARBA" id="ARBA00023277"/>
    </source>
</evidence>
<evidence type="ECO:0000256" key="9">
    <source>
        <dbReference type="ARBA" id="ARBA00022553"/>
    </source>
</evidence>
<accession>A0A6L3VKH4</accession>
<evidence type="ECO:0000256" key="15">
    <source>
        <dbReference type="PIRSR" id="PIRSR005096-3"/>
    </source>
</evidence>
<dbReference type="InterPro" id="IPR015443">
    <property type="entry name" value="Aldose_1-epimerase"/>
</dbReference>
<evidence type="ECO:0000256" key="12">
    <source>
        <dbReference type="PIRNR" id="PIRNR005096"/>
    </source>
</evidence>
<evidence type="ECO:0000256" key="16">
    <source>
        <dbReference type="SAM" id="MobiDB-lite"/>
    </source>
</evidence>
<evidence type="ECO:0000256" key="17">
    <source>
        <dbReference type="SAM" id="SignalP"/>
    </source>
</evidence>
<comment type="similarity">
    <text evidence="4 12">Belongs to the aldose epimerase family.</text>
</comment>
<dbReference type="UniPathway" id="UPA00242"/>
<dbReference type="InterPro" id="IPR014718">
    <property type="entry name" value="GH-type_carb-bd"/>
</dbReference>
<dbReference type="GO" id="GO:0033499">
    <property type="term" value="P:galactose catabolic process via UDP-galactose, Leloir pathway"/>
    <property type="evidence" value="ECO:0007669"/>
    <property type="project" value="TreeGrafter"/>
</dbReference>
<feature type="signal peptide" evidence="17">
    <location>
        <begin position="1"/>
        <end position="28"/>
    </location>
</feature>
<comment type="subcellular location">
    <subcellularLocation>
        <location evidence="2">Cytoplasm</location>
    </subcellularLocation>
</comment>
<dbReference type="OrthoDB" id="9779408at2"/>
<evidence type="ECO:0000256" key="4">
    <source>
        <dbReference type="ARBA" id="ARBA00006206"/>
    </source>
</evidence>
<dbReference type="GO" id="GO:0030246">
    <property type="term" value="F:carbohydrate binding"/>
    <property type="evidence" value="ECO:0007669"/>
    <property type="project" value="InterPro"/>
</dbReference>
<evidence type="ECO:0000313" key="18">
    <source>
        <dbReference type="EMBL" id="KAB2371806.1"/>
    </source>
</evidence>
<keyword evidence="17" id="KW-0732">Signal</keyword>
<feature type="chain" id="PRO_5026774641" description="Aldose 1-epimerase" evidence="17">
    <location>
        <begin position="29"/>
        <end position="392"/>
    </location>
</feature>
<dbReference type="PANTHER" id="PTHR10091:SF0">
    <property type="entry name" value="GALACTOSE MUTAROTASE"/>
    <property type="match status" value="1"/>
</dbReference>
<feature type="region of interest" description="Disordered" evidence="16">
    <location>
        <begin position="358"/>
        <end position="392"/>
    </location>
</feature>
<gene>
    <name evidence="18" type="ORF">F9B16_31350</name>
</gene>
<keyword evidence="11 12" id="KW-0119">Carbohydrate metabolism</keyword>
<evidence type="ECO:0000256" key="3">
    <source>
        <dbReference type="ARBA" id="ARBA00005028"/>
    </source>
</evidence>
<feature type="binding site" evidence="15">
    <location>
        <begin position="222"/>
        <end position="224"/>
    </location>
    <ligand>
        <name>beta-D-galactose</name>
        <dbReference type="ChEBI" id="CHEBI:27667"/>
    </ligand>
</feature>
<comment type="caution">
    <text evidence="18">The sequence shown here is derived from an EMBL/GenBank/DDBJ whole genome shotgun (WGS) entry which is preliminary data.</text>
</comment>
<organism evidence="18 19">
    <name type="scientific">Actinomadura montaniterrae</name>
    <dbReference type="NCBI Taxonomy" id="1803903"/>
    <lineage>
        <taxon>Bacteria</taxon>
        <taxon>Bacillati</taxon>
        <taxon>Actinomycetota</taxon>
        <taxon>Actinomycetes</taxon>
        <taxon>Streptosporangiales</taxon>
        <taxon>Thermomonosporaceae</taxon>
        <taxon>Actinomadura</taxon>
    </lineage>
</organism>
<sequence length="392" mass="42149">MKRVPPLTIPLATAALLAGGLLAVPATAASSGPASSAPTIAKEPFGALPDGTKIDRYTLGSGHGMKVRILTYGGIVQSLDVPDKHGRSGDVALGFRTLDGYLSDTYKDENPYFGALIGRYGNRIGGAKFTLDGKTYKVPANDGDNSLHGGTTGFDKRVWTAQPSKDGNGASLRLSYVSPDGEEGYPGTLRTTVTYTVTRTNDLRIHYQATTDKPTVVNLTNHTYFNLAGEGSGEVYDHKVQINASRYTPVDSTLIPTGQLASVHGTPLDFTRPHTIGERVRDGDQQMVYGRGYDHNFVLDGTGMKLAARVTEPTTGRVMEIRTDQPGLQFYSGNFLDGRLVGTGGKMYRQGDGFAMETQHFPDSPNKPQFPSTTLRPGQTYDSTSVYSFSTS</sequence>
<evidence type="ECO:0000256" key="2">
    <source>
        <dbReference type="ARBA" id="ARBA00004496"/>
    </source>
</evidence>
<feature type="binding site" evidence="14">
    <location>
        <position position="294"/>
    </location>
    <ligand>
        <name>beta-D-galactose</name>
        <dbReference type="ChEBI" id="CHEBI:27667"/>
    </ligand>
</feature>
<evidence type="ECO:0000256" key="6">
    <source>
        <dbReference type="ARBA" id="ARBA00013185"/>
    </source>
</evidence>
<dbReference type="Proteomes" id="UP000483004">
    <property type="component" value="Unassembled WGS sequence"/>
</dbReference>
<dbReference type="GO" id="GO:0004034">
    <property type="term" value="F:aldose 1-epimerase activity"/>
    <property type="evidence" value="ECO:0007669"/>
    <property type="project" value="UniProtKB-EC"/>
</dbReference>
<keyword evidence="8" id="KW-0963">Cytoplasm</keyword>
<evidence type="ECO:0000256" key="13">
    <source>
        <dbReference type="PIRSR" id="PIRSR005096-1"/>
    </source>
</evidence>
<keyword evidence="19" id="KW-1185">Reference proteome</keyword>
<reference evidence="18 19" key="1">
    <citation type="submission" date="2019-09" db="EMBL/GenBank/DDBJ databases">
        <title>Actinomadura physcomitrii sp. nov., a novel actinomycete isolated from moss [Physcomitrium sphaericum (Ludw) Fuernr].</title>
        <authorList>
            <person name="Liu C."/>
            <person name="Zhuang X."/>
        </authorList>
    </citation>
    <scope>NUCLEOTIDE SEQUENCE [LARGE SCALE GENOMIC DNA]</scope>
    <source>
        <strain evidence="18 19">CYP1-1B</strain>
    </source>
</reference>
<protein>
    <recommendedName>
        <fullName evidence="7 12">Aldose 1-epimerase</fullName>
        <ecNumber evidence="6 12">5.1.3.3</ecNumber>
    </recommendedName>
</protein>
<dbReference type="InterPro" id="IPR018052">
    <property type="entry name" value="Ald1_epimerase_CS"/>
</dbReference>
<proteinExistence type="inferred from homology"/>
<dbReference type="GO" id="GO:0006006">
    <property type="term" value="P:glucose metabolic process"/>
    <property type="evidence" value="ECO:0007669"/>
    <property type="project" value="TreeGrafter"/>
</dbReference>
<dbReference type="Gene3D" id="2.70.98.10">
    <property type="match status" value="1"/>
</dbReference>
<dbReference type="EMBL" id="WBMR01000118">
    <property type="protein sequence ID" value="KAB2371806.1"/>
    <property type="molecule type" value="Genomic_DNA"/>
</dbReference>
<dbReference type="InterPro" id="IPR047215">
    <property type="entry name" value="Galactose_mutarotase-like"/>
</dbReference>
<dbReference type="PANTHER" id="PTHR10091">
    <property type="entry name" value="ALDOSE-1-EPIMERASE"/>
    <property type="match status" value="1"/>
</dbReference>